<sequence length="59" mass="6486">MISPKKIFYKYVHVWNVCQGKSESAGKPGEQGCYSEKRSVRASISTLNPILSLALISAL</sequence>
<evidence type="ECO:0000313" key="1">
    <source>
        <dbReference type="EMBL" id="QTA91728.1"/>
    </source>
</evidence>
<accession>A0A975BUW7</accession>
<dbReference type="AlphaFoldDB" id="A0A975BUW7"/>
<proteinExistence type="predicted"/>
<gene>
    <name evidence="1" type="ORF">dnm_078020</name>
</gene>
<reference evidence="1" key="1">
    <citation type="journal article" date="2021" name="Microb. Physiol.">
        <title>Proteogenomic Insights into the Physiology of Marine, Sulfate-Reducing, Filamentous Desulfonema limicola and Desulfonema magnum.</title>
        <authorList>
            <person name="Schnaars V."/>
            <person name="Wohlbrand L."/>
            <person name="Scheve S."/>
            <person name="Hinrichs C."/>
            <person name="Reinhardt R."/>
            <person name="Rabus R."/>
        </authorList>
    </citation>
    <scope>NUCLEOTIDE SEQUENCE</scope>
    <source>
        <strain evidence="1">4be13</strain>
    </source>
</reference>
<name>A0A975BUW7_9BACT</name>
<dbReference type="EMBL" id="CP061800">
    <property type="protein sequence ID" value="QTA91728.1"/>
    <property type="molecule type" value="Genomic_DNA"/>
</dbReference>
<dbReference type="KEGG" id="dmm:dnm_078020"/>
<evidence type="ECO:0000313" key="2">
    <source>
        <dbReference type="Proteomes" id="UP000663722"/>
    </source>
</evidence>
<organism evidence="1 2">
    <name type="scientific">Desulfonema magnum</name>
    <dbReference type="NCBI Taxonomy" id="45655"/>
    <lineage>
        <taxon>Bacteria</taxon>
        <taxon>Pseudomonadati</taxon>
        <taxon>Thermodesulfobacteriota</taxon>
        <taxon>Desulfobacteria</taxon>
        <taxon>Desulfobacterales</taxon>
        <taxon>Desulfococcaceae</taxon>
        <taxon>Desulfonema</taxon>
    </lineage>
</organism>
<protein>
    <submittedName>
        <fullName evidence="1">Uncharacterized protein</fullName>
    </submittedName>
</protein>
<keyword evidence="2" id="KW-1185">Reference proteome</keyword>
<dbReference type="Proteomes" id="UP000663722">
    <property type="component" value="Chromosome"/>
</dbReference>